<reference evidence="5 6" key="1">
    <citation type="submission" date="2024-06" db="EMBL/GenBank/DDBJ databases">
        <title>The Natural Products Discovery Center: Release of the First 8490 Sequenced Strains for Exploring Actinobacteria Biosynthetic Diversity.</title>
        <authorList>
            <person name="Kalkreuter E."/>
            <person name="Kautsar S.A."/>
            <person name="Yang D."/>
            <person name="Bader C.D."/>
            <person name="Teijaro C.N."/>
            <person name="Fluegel L."/>
            <person name="Davis C.M."/>
            <person name="Simpson J.R."/>
            <person name="Lauterbach L."/>
            <person name="Steele A.D."/>
            <person name="Gui C."/>
            <person name="Meng S."/>
            <person name="Li G."/>
            <person name="Viehrig K."/>
            <person name="Ye F."/>
            <person name="Su P."/>
            <person name="Kiefer A.F."/>
            <person name="Nichols A."/>
            <person name="Cepeda A.J."/>
            <person name="Yan W."/>
            <person name="Fan B."/>
            <person name="Jiang Y."/>
            <person name="Adhikari A."/>
            <person name="Zheng C.-J."/>
            <person name="Schuster L."/>
            <person name="Cowan T.M."/>
            <person name="Smanski M.J."/>
            <person name="Chevrette M.G."/>
            <person name="De Carvalho L.P.S."/>
            <person name="Shen B."/>
        </authorList>
    </citation>
    <scope>NUCLEOTIDE SEQUENCE [LARGE SCALE GENOMIC DNA]</scope>
    <source>
        <strain evidence="5 6">NPDC049574</strain>
    </source>
</reference>
<feature type="domain" description="HTH lacI-type" evidence="4">
    <location>
        <begin position="9"/>
        <end position="64"/>
    </location>
</feature>
<dbReference type="PROSITE" id="PS00356">
    <property type="entry name" value="HTH_LACI_1"/>
    <property type="match status" value="1"/>
</dbReference>
<gene>
    <name evidence="5" type="ORF">AB0K40_11870</name>
</gene>
<dbReference type="InterPro" id="IPR046335">
    <property type="entry name" value="LacI/GalR-like_sensor"/>
</dbReference>
<accession>A0ABV3H196</accession>
<dbReference type="InterPro" id="IPR010982">
    <property type="entry name" value="Lambda_DNA-bd_dom_sf"/>
</dbReference>
<dbReference type="InterPro" id="IPR028082">
    <property type="entry name" value="Peripla_BP_I"/>
</dbReference>
<evidence type="ECO:0000256" key="3">
    <source>
        <dbReference type="ARBA" id="ARBA00023163"/>
    </source>
</evidence>
<dbReference type="PANTHER" id="PTHR30146:SF153">
    <property type="entry name" value="LACTOSE OPERON REPRESSOR"/>
    <property type="match status" value="1"/>
</dbReference>
<dbReference type="Gene3D" id="3.40.50.2300">
    <property type="match status" value="2"/>
</dbReference>
<dbReference type="SUPFAM" id="SSF47413">
    <property type="entry name" value="lambda repressor-like DNA-binding domains"/>
    <property type="match status" value="1"/>
</dbReference>
<dbReference type="Proteomes" id="UP001552427">
    <property type="component" value="Unassembled WGS sequence"/>
</dbReference>
<sequence length="348" mass="36526">MPHAARPTVTLHDVAAAAGVSISTASRVLSGSARKVAPDYEARVLAAAAALRYTVDASARAMRRASDSIALVADDLTTPSMGMVVSAMEREARSAGAFVTVSATMGVAERQAETVRVLRSLRPRALVVTSNRFLAAEAEVRLSRELRAYEREGGRVVIVGETDMEFDSIGFDNFRVGQIMGAFVAEIGHRRVAIFAGVRNLRNLADRTAGFVAGLRAGGVEERDIRLVPCEVSRRGGVDAARRLAESGMAGVGAVLAVNDIVAIGALRAFHAAGVAVPGDVSVTGVDDIPLAYDVTPRLTTVALPLAEVGAEAIRVVLGEGGTGRRMSVEGRLIVRDSTRASRAPDSR</sequence>
<dbReference type="EMBL" id="JBFARM010000003">
    <property type="protein sequence ID" value="MEV4286190.1"/>
    <property type="molecule type" value="Genomic_DNA"/>
</dbReference>
<dbReference type="Pfam" id="PF00356">
    <property type="entry name" value="LacI"/>
    <property type="match status" value="1"/>
</dbReference>
<keyword evidence="6" id="KW-1185">Reference proteome</keyword>
<name>A0ABV3H196_9ACTN</name>
<organism evidence="5 6">
    <name type="scientific">Nonomuraea bangladeshensis</name>
    <dbReference type="NCBI Taxonomy" id="404385"/>
    <lineage>
        <taxon>Bacteria</taxon>
        <taxon>Bacillati</taxon>
        <taxon>Actinomycetota</taxon>
        <taxon>Actinomycetes</taxon>
        <taxon>Streptosporangiales</taxon>
        <taxon>Streptosporangiaceae</taxon>
        <taxon>Nonomuraea</taxon>
    </lineage>
</organism>
<evidence type="ECO:0000256" key="2">
    <source>
        <dbReference type="ARBA" id="ARBA00023125"/>
    </source>
</evidence>
<proteinExistence type="predicted"/>
<dbReference type="Gene3D" id="1.10.260.40">
    <property type="entry name" value="lambda repressor-like DNA-binding domains"/>
    <property type="match status" value="1"/>
</dbReference>
<dbReference type="RefSeq" id="WP_364447939.1">
    <property type="nucleotide sequence ID" value="NZ_JBFARM010000003.1"/>
</dbReference>
<dbReference type="Pfam" id="PF13377">
    <property type="entry name" value="Peripla_BP_3"/>
    <property type="match status" value="1"/>
</dbReference>
<dbReference type="SMART" id="SM00354">
    <property type="entry name" value="HTH_LACI"/>
    <property type="match status" value="1"/>
</dbReference>
<keyword evidence="2 5" id="KW-0238">DNA-binding</keyword>
<evidence type="ECO:0000259" key="4">
    <source>
        <dbReference type="PROSITE" id="PS50932"/>
    </source>
</evidence>
<evidence type="ECO:0000256" key="1">
    <source>
        <dbReference type="ARBA" id="ARBA00023015"/>
    </source>
</evidence>
<dbReference type="PANTHER" id="PTHR30146">
    <property type="entry name" value="LACI-RELATED TRANSCRIPTIONAL REPRESSOR"/>
    <property type="match status" value="1"/>
</dbReference>
<keyword evidence="3" id="KW-0804">Transcription</keyword>
<keyword evidence="1" id="KW-0805">Transcription regulation</keyword>
<dbReference type="SUPFAM" id="SSF53822">
    <property type="entry name" value="Periplasmic binding protein-like I"/>
    <property type="match status" value="1"/>
</dbReference>
<dbReference type="CDD" id="cd06267">
    <property type="entry name" value="PBP1_LacI_sugar_binding-like"/>
    <property type="match status" value="1"/>
</dbReference>
<evidence type="ECO:0000313" key="5">
    <source>
        <dbReference type="EMBL" id="MEV4286190.1"/>
    </source>
</evidence>
<comment type="caution">
    <text evidence="5">The sequence shown here is derived from an EMBL/GenBank/DDBJ whole genome shotgun (WGS) entry which is preliminary data.</text>
</comment>
<dbReference type="InterPro" id="IPR000843">
    <property type="entry name" value="HTH_LacI"/>
</dbReference>
<dbReference type="GO" id="GO:0003677">
    <property type="term" value="F:DNA binding"/>
    <property type="evidence" value="ECO:0007669"/>
    <property type="project" value="UniProtKB-KW"/>
</dbReference>
<evidence type="ECO:0000313" key="6">
    <source>
        <dbReference type="Proteomes" id="UP001552427"/>
    </source>
</evidence>
<dbReference type="PROSITE" id="PS50932">
    <property type="entry name" value="HTH_LACI_2"/>
    <property type="match status" value="1"/>
</dbReference>
<protein>
    <submittedName>
        <fullName evidence="5">LacI family DNA-binding transcriptional regulator</fullName>
    </submittedName>
</protein>